<protein>
    <recommendedName>
        <fullName evidence="4">ATPase AAA-type core domain-containing protein</fullName>
    </recommendedName>
</protein>
<dbReference type="SUPFAM" id="SSF52540">
    <property type="entry name" value="P-loop containing nucleoside triphosphate hydrolases"/>
    <property type="match status" value="1"/>
</dbReference>
<organism evidence="5 6">
    <name type="scientific">Hypholoma sublateritium (strain FD-334 SS-4)</name>
    <dbReference type="NCBI Taxonomy" id="945553"/>
    <lineage>
        <taxon>Eukaryota</taxon>
        <taxon>Fungi</taxon>
        <taxon>Dikarya</taxon>
        <taxon>Basidiomycota</taxon>
        <taxon>Agaricomycotina</taxon>
        <taxon>Agaricomycetes</taxon>
        <taxon>Agaricomycetidae</taxon>
        <taxon>Agaricales</taxon>
        <taxon>Agaricineae</taxon>
        <taxon>Strophariaceae</taxon>
        <taxon>Hypholoma</taxon>
    </lineage>
</organism>
<dbReference type="GO" id="GO:0003723">
    <property type="term" value="F:RNA binding"/>
    <property type="evidence" value="ECO:0007669"/>
    <property type="project" value="TreeGrafter"/>
</dbReference>
<keyword evidence="6" id="KW-1185">Reference proteome</keyword>
<reference evidence="6" key="1">
    <citation type="submission" date="2014-04" db="EMBL/GenBank/DDBJ databases">
        <title>Evolutionary Origins and Diversification of the Mycorrhizal Mutualists.</title>
        <authorList>
            <consortium name="DOE Joint Genome Institute"/>
            <consortium name="Mycorrhizal Genomics Consortium"/>
            <person name="Kohler A."/>
            <person name="Kuo A."/>
            <person name="Nagy L.G."/>
            <person name="Floudas D."/>
            <person name="Copeland A."/>
            <person name="Barry K.W."/>
            <person name="Cichocki N."/>
            <person name="Veneault-Fourrey C."/>
            <person name="LaButti K."/>
            <person name="Lindquist E.A."/>
            <person name="Lipzen A."/>
            <person name="Lundell T."/>
            <person name="Morin E."/>
            <person name="Murat C."/>
            <person name="Riley R."/>
            <person name="Ohm R."/>
            <person name="Sun H."/>
            <person name="Tunlid A."/>
            <person name="Henrissat B."/>
            <person name="Grigoriev I.V."/>
            <person name="Hibbett D.S."/>
            <person name="Martin F."/>
        </authorList>
    </citation>
    <scope>NUCLEOTIDE SEQUENCE [LARGE SCALE GENOMIC DNA]</scope>
    <source>
        <strain evidence="6">FD-334 SS-4</strain>
    </source>
</reference>
<dbReference type="Pfam" id="PF00004">
    <property type="entry name" value="AAA"/>
    <property type="match status" value="1"/>
</dbReference>
<evidence type="ECO:0000313" key="6">
    <source>
        <dbReference type="Proteomes" id="UP000054270"/>
    </source>
</evidence>
<dbReference type="OrthoDB" id="5421at2759"/>
<dbReference type="InterPro" id="IPR003959">
    <property type="entry name" value="ATPase_AAA_core"/>
</dbReference>
<dbReference type="EMBL" id="KN817586">
    <property type="protein sequence ID" value="KJA18654.1"/>
    <property type="molecule type" value="Genomic_DNA"/>
</dbReference>
<evidence type="ECO:0000256" key="2">
    <source>
        <dbReference type="ARBA" id="ARBA00022741"/>
    </source>
</evidence>
<dbReference type="GO" id="GO:0016887">
    <property type="term" value="F:ATP hydrolysis activity"/>
    <property type="evidence" value="ECO:0007669"/>
    <property type="project" value="InterPro"/>
</dbReference>
<dbReference type="Proteomes" id="UP000054270">
    <property type="component" value="Unassembled WGS sequence"/>
</dbReference>
<keyword evidence="2" id="KW-0547">Nucleotide-binding</keyword>
<dbReference type="AlphaFoldDB" id="A0A0D2NIB4"/>
<dbReference type="GO" id="GO:0005634">
    <property type="term" value="C:nucleus"/>
    <property type="evidence" value="ECO:0007669"/>
    <property type="project" value="TreeGrafter"/>
</dbReference>
<gene>
    <name evidence="5" type="ORF">HYPSUDRAFT_919542</name>
</gene>
<dbReference type="InterPro" id="IPR050168">
    <property type="entry name" value="AAA_ATPase_domain"/>
</dbReference>
<dbReference type="Gene3D" id="3.40.50.300">
    <property type="entry name" value="P-loop containing nucleotide triphosphate hydrolases"/>
    <property type="match status" value="1"/>
</dbReference>
<feature type="domain" description="ATPase AAA-type core" evidence="4">
    <location>
        <begin position="2"/>
        <end position="75"/>
    </location>
</feature>
<dbReference type="GO" id="GO:0005524">
    <property type="term" value="F:ATP binding"/>
    <property type="evidence" value="ECO:0007669"/>
    <property type="project" value="UniProtKB-KW"/>
</dbReference>
<evidence type="ECO:0000256" key="3">
    <source>
        <dbReference type="ARBA" id="ARBA00022840"/>
    </source>
</evidence>
<evidence type="ECO:0000259" key="4">
    <source>
        <dbReference type="Pfam" id="PF00004"/>
    </source>
</evidence>
<dbReference type="InterPro" id="IPR027417">
    <property type="entry name" value="P-loop_NTPase"/>
</dbReference>
<proteinExistence type="inferred from homology"/>
<dbReference type="PANTHER" id="PTHR23077:SF171">
    <property type="entry name" value="NUCLEAR VALOSIN-CONTAINING PROTEIN-LIKE"/>
    <property type="match status" value="1"/>
</dbReference>
<accession>A0A0D2NIB4</accession>
<evidence type="ECO:0000313" key="5">
    <source>
        <dbReference type="EMBL" id="KJA18654.1"/>
    </source>
</evidence>
<keyword evidence="3" id="KW-0067">ATP-binding</keyword>
<dbReference type="STRING" id="945553.A0A0D2NIB4"/>
<dbReference type="GO" id="GO:0042254">
    <property type="term" value="P:ribosome biogenesis"/>
    <property type="evidence" value="ECO:0007669"/>
    <property type="project" value="TreeGrafter"/>
</dbReference>
<dbReference type="GO" id="GO:1990275">
    <property type="term" value="F:preribosome binding"/>
    <property type="evidence" value="ECO:0007669"/>
    <property type="project" value="TreeGrafter"/>
</dbReference>
<dbReference type="PANTHER" id="PTHR23077">
    <property type="entry name" value="AAA-FAMILY ATPASE"/>
    <property type="match status" value="1"/>
</dbReference>
<comment type="similarity">
    <text evidence="1">Belongs to the AAA ATPase family.</text>
</comment>
<name>A0A0D2NIB4_HYPSF</name>
<sequence>MLVVNGPELSSVYRAETEVKKRGVFDQARAQAPCIVVLDEVDAPVPRRDDARAEVEKPVIATLLTILDGMRVSLLRSVIPRGSTVTSSSAPRTQAARLDICNVLPKILHAISQDDLRALSTYARVRRRGHQCRRARGDRLCNQGRLAHRARARGHRQYADNRAQVPGCGDIRGAPF</sequence>
<evidence type="ECO:0000256" key="1">
    <source>
        <dbReference type="ARBA" id="ARBA00006914"/>
    </source>
</evidence>